<reference evidence="2 3" key="1">
    <citation type="submission" date="2011-12" db="EMBL/GenBank/DDBJ databases">
        <title>Whole genome shotgun sequence of Arthrobacter globiformis NBRC 12137.</title>
        <authorList>
            <person name="Miyazawa S."/>
            <person name="Hosoyama A."/>
            <person name="Tsuchikane K."/>
            <person name="Katsumata H."/>
            <person name="Yamazaki S."/>
            <person name="Fujita N."/>
        </authorList>
    </citation>
    <scope>NUCLEOTIDE SEQUENCE [LARGE SCALE GENOMIC DNA]</scope>
    <source>
        <strain evidence="2 3">NBRC 12137</strain>
    </source>
</reference>
<dbReference type="AlphaFoldDB" id="H0QQ99"/>
<keyword evidence="3" id="KW-1185">Reference proteome</keyword>
<gene>
    <name evidence="2" type="ORF">ARGLB_080_00640</name>
</gene>
<dbReference type="Proteomes" id="UP000003828">
    <property type="component" value="Unassembled WGS sequence"/>
</dbReference>
<feature type="chain" id="PRO_5003537791" description="Ig-like domain-containing protein" evidence="1">
    <location>
        <begin position="29"/>
        <end position="152"/>
    </location>
</feature>
<sequence>MKRKHLAVVGLFTLAAALMVAPPEPTTAAWTLPQGAQGTFTAGTVLPPTSLMCTAGGLLTKAAFSWTAPVSGGLTRTEYQWTLTPQGGTASLPNRLPASATELTVDAGVLDLGISTVSLVAIGPGGWRSVAVEGTVSRVSLIGIPVASGCST</sequence>
<keyword evidence="1" id="KW-0732">Signal</keyword>
<organism evidence="2 3">
    <name type="scientific">Arthrobacter globiformis (strain ATCC 8010 / DSM 20124 / JCM 1332 / NBRC 12137 / NCIMB 8907 / NRRL B-2979 / 168)</name>
    <dbReference type="NCBI Taxonomy" id="1077972"/>
    <lineage>
        <taxon>Bacteria</taxon>
        <taxon>Bacillati</taxon>
        <taxon>Actinomycetota</taxon>
        <taxon>Actinomycetes</taxon>
        <taxon>Micrococcales</taxon>
        <taxon>Micrococcaceae</taxon>
        <taxon>Arthrobacter</taxon>
    </lineage>
</organism>
<evidence type="ECO:0000256" key="1">
    <source>
        <dbReference type="SAM" id="SignalP"/>
    </source>
</evidence>
<comment type="caution">
    <text evidence="2">The sequence shown here is derived from an EMBL/GenBank/DDBJ whole genome shotgun (WGS) entry which is preliminary data.</text>
</comment>
<protein>
    <recommendedName>
        <fullName evidence="4">Ig-like domain-containing protein</fullName>
    </recommendedName>
</protein>
<dbReference type="EMBL" id="BAEG01000080">
    <property type="protein sequence ID" value="GAB15000.1"/>
    <property type="molecule type" value="Genomic_DNA"/>
</dbReference>
<proteinExistence type="predicted"/>
<name>H0QQ99_ARTG1</name>
<evidence type="ECO:0000313" key="2">
    <source>
        <dbReference type="EMBL" id="GAB15000.1"/>
    </source>
</evidence>
<dbReference type="STRING" id="1077972.ARGLB_080_00640"/>
<evidence type="ECO:0000313" key="3">
    <source>
        <dbReference type="Proteomes" id="UP000003828"/>
    </source>
</evidence>
<evidence type="ECO:0008006" key="4">
    <source>
        <dbReference type="Google" id="ProtNLM"/>
    </source>
</evidence>
<accession>H0QQ99</accession>
<feature type="signal peptide" evidence="1">
    <location>
        <begin position="1"/>
        <end position="28"/>
    </location>
</feature>